<reference evidence="2 3" key="1">
    <citation type="submission" date="2020-02" db="EMBL/GenBank/DDBJ databases">
        <title>Whole Genome Shotgun Sequence of Streptomyces sp. strain CWH03.</title>
        <authorList>
            <person name="Dohra H."/>
            <person name="Kodani S."/>
            <person name="Yamamura H."/>
        </authorList>
    </citation>
    <scope>NUCLEOTIDE SEQUENCE [LARGE SCALE GENOMIC DNA]</scope>
    <source>
        <strain evidence="2 3">CWH03</strain>
    </source>
</reference>
<protein>
    <submittedName>
        <fullName evidence="2">Uncharacterized protein</fullName>
    </submittedName>
</protein>
<evidence type="ECO:0000313" key="2">
    <source>
        <dbReference type="EMBL" id="GFH34767.1"/>
    </source>
</evidence>
<evidence type="ECO:0000256" key="1">
    <source>
        <dbReference type="SAM" id="MobiDB-lite"/>
    </source>
</evidence>
<comment type="caution">
    <text evidence="2">The sequence shown here is derived from an EMBL/GenBank/DDBJ whole genome shotgun (WGS) entry which is preliminary data.</text>
</comment>
<gene>
    <name evidence="2" type="ORF">SCWH03_09810</name>
</gene>
<name>A0A6A0AT50_9ACTN</name>
<keyword evidence="3" id="KW-1185">Reference proteome</keyword>
<organism evidence="2 3">
    <name type="scientific">Streptomyces pacificus</name>
    <dbReference type="NCBI Taxonomy" id="2705029"/>
    <lineage>
        <taxon>Bacteria</taxon>
        <taxon>Bacillati</taxon>
        <taxon>Actinomycetota</taxon>
        <taxon>Actinomycetes</taxon>
        <taxon>Kitasatosporales</taxon>
        <taxon>Streptomycetaceae</taxon>
        <taxon>Streptomyces</taxon>
    </lineage>
</organism>
<proteinExistence type="predicted"/>
<feature type="region of interest" description="Disordered" evidence="1">
    <location>
        <begin position="36"/>
        <end position="175"/>
    </location>
</feature>
<dbReference type="GO" id="GO:0003677">
    <property type="term" value="F:DNA binding"/>
    <property type="evidence" value="ECO:0007669"/>
    <property type="project" value="InterPro"/>
</dbReference>
<dbReference type="InterPro" id="IPR010982">
    <property type="entry name" value="Lambda_DNA-bd_dom_sf"/>
</dbReference>
<dbReference type="AlphaFoldDB" id="A0A6A0AT50"/>
<dbReference type="Gene3D" id="1.10.260.40">
    <property type="entry name" value="lambda repressor-like DNA-binding domains"/>
    <property type="match status" value="1"/>
</dbReference>
<dbReference type="Proteomes" id="UP000484988">
    <property type="component" value="Unassembled WGS sequence"/>
</dbReference>
<sequence>MRKLAESQAHHEAGLCIHRVGPVFGVRWVRGGPFGCGQDDGPDSPPVRGLRGSPVRGRTEGSHGSGAHARDHLRASDTADGPAGLWETPASEMPCRSCAPDAQELPSPEVGGASSRPFRHGPTTARRLEAERRREANSRPTGWTRVTKPCEEDNAESDMSSLGAKMSAGEKDGPRTLQEKIDYLLKESFPDGAPSDRQFCRIVEARGGSLSHSYFGKLRKGQLTEVREETLQALGLGFDCDWRFFKPESQVEAEVAAGLRFLADKRAGGISGIAGRGLAEEGLSPDLLNFALDLVEKARQEAQERPADPQT</sequence>
<dbReference type="EMBL" id="BLLG01000002">
    <property type="protein sequence ID" value="GFH34767.1"/>
    <property type="molecule type" value="Genomic_DNA"/>
</dbReference>
<evidence type="ECO:0000313" key="3">
    <source>
        <dbReference type="Proteomes" id="UP000484988"/>
    </source>
</evidence>
<accession>A0A6A0AT50</accession>
<feature type="compositionally biased region" description="Basic and acidic residues" evidence="1">
    <location>
        <begin position="126"/>
        <end position="137"/>
    </location>
</feature>
<feature type="compositionally biased region" description="Basic and acidic residues" evidence="1">
    <location>
        <begin position="68"/>
        <end position="77"/>
    </location>
</feature>